<evidence type="ECO:0000313" key="1">
    <source>
        <dbReference type="EMBL" id="KAI8013070.1"/>
    </source>
</evidence>
<proteinExistence type="predicted"/>
<comment type="caution">
    <text evidence="1">The sequence shown here is derived from an EMBL/GenBank/DDBJ whole genome shotgun (WGS) entry which is preliminary data.</text>
</comment>
<sequence length="85" mass="9616">MKLGFRNHHSQEVLIERRCILHMEAVFTLESVSMAEGGPSMVLLCDGLWCAMLLQLKVREAEKHQCKDIVRSKKTGKQIFGDGDS</sequence>
<dbReference type="EMBL" id="CM045761">
    <property type="protein sequence ID" value="KAI8013070.1"/>
    <property type="molecule type" value="Genomic_DNA"/>
</dbReference>
<organism evidence="1 2">
    <name type="scientific">Camellia lanceoleosa</name>
    <dbReference type="NCBI Taxonomy" id="1840588"/>
    <lineage>
        <taxon>Eukaryota</taxon>
        <taxon>Viridiplantae</taxon>
        <taxon>Streptophyta</taxon>
        <taxon>Embryophyta</taxon>
        <taxon>Tracheophyta</taxon>
        <taxon>Spermatophyta</taxon>
        <taxon>Magnoliopsida</taxon>
        <taxon>eudicotyledons</taxon>
        <taxon>Gunneridae</taxon>
        <taxon>Pentapetalae</taxon>
        <taxon>asterids</taxon>
        <taxon>Ericales</taxon>
        <taxon>Theaceae</taxon>
        <taxon>Camellia</taxon>
    </lineage>
</organism>
<keyword evidence="2" id="KW-1185">Reference proteome</keyword>
<evidence type="ECO:0000313" key="2">
    <source>
        <dbReference type="Proteomes" id="UP001060215"/>
    </source>
</evidence>
<name>A0ACC0HIM7_9ERIC</name>
<reference evidence="1 2" key="1">
    <citation type="journal article" date="2022" name="Plant J.">
        <title>Chromosome-level genome of Camellia lanceoleosa provides a valuable resource for understanding genome evolution and self-incompatibility.</title>
        <authorList>
            <person name="Gong W."/>
            <person name="Xiao S."/>
            <person name="Wang L."/>
            <person name="Liao Z."/>
            <person name="Chang Y."/>
            <person name="Mo W."/>
            <person name="Hu G."/>
            <person name="Li W."/>
            <person name="Zhao G."/>
            <person name="Zhu H."/>
            <person name="Hu X."/>
            <person name="Ji K."/>
            <person name="Xiang X."/>
            <person name="Song Q."/>
            <person name="Yuan D."/>
            <person name="Jin S."/>
            <person name="Zhang L."/>
        </authorList>
    </citation>
    <scope>NUCLEOTIDE SEQUENCE [LARGE SCALE GENOMIC DNA]</scope>
    <source>
        <strain evidence="1">SQ_2022a</strain>
    </source>
</reference>
<protein>
    <submittedName>
        <fullName evidence="1">Uncharacterized protein</fullName>
    </submittedName>
</protein>
<dbReference type="Proteomes" id="UP001060215">
    <property type="component" value="Chromosome 4"/>
</dbReference>
<gene>
    <name evidence="1" type="ORF">LOK49_LG05G03546</name>
</gene>
<accession>A0ACC0HIM7</accession>